<evidence type="ECO:0000313" key="16">
    <source>
        <dbReference type="EMBL" id="KYO66502.1"/>
    </source>
</evidence>
<evidence type="ECO:0000256" key="6">
    <source>
        <dbReference type="ARBA" id="ARBA00022723"/>
    </source>
</evidence>
<comment type="function">
    <text evidence="2 14">This enzyme scavenges exogenous and endogenous cytidine and 2'-deoxycytidine for UMP synthesis.</text>
</comment>
<evidence type="ECO:0000313" key="17">
    <source>
        <dbReference type="Proteomes" id="UP000075737"/>
    </source>
</evidence>
<comment type="catalytic activity">
    <reaction evidence="11 14">
        <text>cytidine + H2O + H(+) = uridine + NH4(+)</text>
        <dbReference type="Rhea" id="RHEA:16069"/>
        <dbReference type="ChEBI" id="CHEBI:15377"/>
        <dbReference type="ChEBI" id="CHEBI:15378"/>
        <dbReference type="ChEBI" id="CHEBI:16704"/>
        <dbReference type="ChEBI" id="CHEBI:17562"/>
        <dbReference type="ChEBI" id="CHEBI:28938"/>
        <dbReference type="EC" id="3.5.4.5"/>
    </reaction>
</comment>
<dbReference type="PROSITE" id="PS00903">
    <property type="entry name" value="CYT_DCMP_DEAMINASES_1"/>
    <property type="match status" value="1"/>
</dbReference>
<accession>A0A162MKP4</accession>
<evidence type="ECO:0000256" key="10">
    <source>
        <dbReference type="ARBA" id="ARBA00049252"/>
    </source>
</evidence>
<feature type="active site" description="Proton donor" evidence="12">
    <location>
        <position position="63"/>
    </location>
</feature>
<dbReference type="InterPro" id="IPR050202">
    <property type="entry name" value="Cyt/Deoxycyt_deaminase"/>
</dbReference>
<gene>
    <name evidence="16" type="primary">cdd</name>
    <name evidence="16" type="ORF">ATZ99_11300</name>
</gene>
<dbReference type="InterPro" id="IPR016192">
    <property type="entry name" value="APOBEC/CMP_deaminase_Zn-bd"/>
</dbReference>
<dbReference type="NCBIfam" id="NF004064">
    <property type="entry name" value="PRK05578.1"/>
    <property type="match status" value="1"/>
</dbReference>
<dbReference type="CDD" id="cd01283">
    <property type="entry name" value="cytidine_deaminase"/>
    <property type="match status" value="1"/>
</dbReference>
<name>A0A162MKP4_9FIRM</name>
<sequence>MFSNQDLTLKERDLISKAREAKDKAYAPYSKFKVGAAVLTKEGKIYTGCNIENASFGLTVCAERVAIFKALSEGERRIETLAVIADVDEPVSPCGACRQVILELAKGAKILLSNKDGSQVIKTTPEELLPYGFTL</sequence>
<keyword evidence="8 13" id="KW-0862">Zinc</keyword>
<dbReference type="GO" id="GO:0008270">
    <property type="term" value="F:zinc ion binding"/>
    <property type="evidence" value="ECO:0007669"/>
    <property type="project" value="UniProtKB-UniRule"/>
</dbReference>
<evidence type="ECO:0000256" key="13">
    <source>
        <dbReference type="PIRSR" id="PIRSR606262-3"/>
    </source>
</evidence>
<evidence type="ECO:0000256" key="5">
    <source>
        <dbReference type="ARBA" id="ARBA00018266"/>
    </source>
</evidence>
<evidence type="ECO:0000256" key="8">
    <source>
        <dbReference type="ARBA" id="ARBA00022833"/>
    </source>
</evidence>
<evidence type="ECO:0000259" key="15">
    <source>
        <dbReference type="PROSITE" id="PS51747"/>
    </source>
</evidence>
<organism evidence="16 17">
    <name type="scientific">Thermovenabulum gondwanense</name>
    <dbReference type="NCBI Taxonomy" id="520767"/>
    <lineage>
        <taxon>Bacteria</taxon>
        <taxon>Bacillati</taxon>
        <taxon>Bacillota</taxon>
        <taxon>Clostridia</taxon>
        <taxon>Thermosediminibacterales</taxon>
        <taxon>Thermosediminibacteraceae</taxon>
        <taxon>Thermovenabulum</taxon>
    </lineage>
</organism>
<reference evidence="16 17" key="1">
    <citation type="submission" date="2015-12" db="EMBL/GenBank/DDBJ databases">
        <title>Draft genome of Thermovenabulum gondwanense isolated from a red thermophilic microbial mat colonisisng an outflow channel of a bore well.</title>
        <authorList>
            <person name="Patel B.K."/>
        </authorList>
    </citation>
    <scope>NUCLEOTIDE SEQUENCE [LARGE SCALE GENOMIC DNA]</scope>
    <source>
        <strain evidence="16 17">R270</strain>
    </source>
</reference>
<dbReference type="PATRIC" id="fig|520767.4.peg.1232"/>
<dbReference type="GO" id="GO:0005829">
    <property type="term" value="C:cytosol"/>
    <property type="evidence" value="ECO:0007669"/>
    <property type="project" value="TreeGrafter"/>
</dbReference>
<feature type="binding site" evidence="13">
    <location>
        <position position="61"/>
    </location>
    <ligand>
        <name>Zn(2+)</name>
        <dbReference type="ChEBI" id="CHEBI:29105"/>
        <note>catalytic</note>
    </ligand>
</feature>
<dbReference type="InterPro" id="IPR002125">
    <property type="entry name" value="CMP_dCMP_dom"/>
</dbReference>
<dbReference type="STRING" id="520767.ATZ99_11300"/>
<evidence type="ECO:0000256" key="12">
    <source>
        <dbReference type="PIRSR" id="PIRSR606262-1"/>
    </source>
</evidence>
<comment type="similarity">
    <text evidence="3 14">Belongs to the cytidine and deoxycytidylate deaminase family.</text>
</comment>
<dbReference type="NCBIfam" id="TIGR01354">
    <property type="entry name" value="cyt_deam_tetra"/>
    <property type="match status" value="1"/>
</dbReference>
<dbReference type="GO" id="GO:0004126">
    <property type="term" value="F:cytidine deaminase activity"/>
    <property type="evidence" value="ECO:0007669"/>
    <property type="project" value="UniProtKB-UniRule"/>
</dbReference>
<feature type="binding site" evidence="13">
    <location>
        <position position="94"/>
    </location>
    <ligand>
        <name>Zn(2+)</name>
        <dbReference type="ChEBI" id="CHEBI:29105"/>
        <note>catalytic</note>
    </ligand>
</feature>
<dbReference type="EMBL" id="LOHZ01000027">
    <property type="protein sequence ID" value="KYO66502.1"/>
    <property type="molecule type" value="Genomic_DNA"/>
</dbReference>
<dbReference type="GO" id="GO:0042802">
    <property type="term" value="F:identical protein binding"/>
    <property type="evidence" value="ECO:0007669"/>
    <property type="project" value="UniProtKB-ARBA"/>
</dbReference>
<feature type="domain" description="CMP/dCMP-type deaminase" evidence="15">
    <location>
        <begin position="9"/>
        <end position="135"/>
    </location>
</feature>
<evidence type="ECO:0000256" key="1">
    <source>
        <dbReference type="ARBA" id="ARBA00001947"/>
    </source>
</evidence>
<evidence type="ECO:0000256" key="7">
    <source>
        <dbReference type="ARBA" id="ARBA00022801"/>
    </source>
</evidence>
<comment type="caution">
    <text evidence="16">The sequence shown here is derived from an EMBL/GenBank/DDBJ whole genome shotgun (WGS) entry which is preliminary data.</text>
</comment>
<dbReference type="RefSeq" id="WP_068748261.1">
    <property type="nucleotide sequence ID" value="NZ_LOHZ01000027.1"/>
</dbReference>
<keyword evidence="6 13" id="KW-0479">Metal-binding</keyword>
<dbReference type="EC" id="3.5.4.5" evidence="4 14"/>
<comment type="catalytic activity">
    <reaction evidence="10 14">
        <text>2'-deoxycytidine + H2O + H(+) = 2'-deoxyuridine + NH4(+)</text>
        <dbReference type="Rhea" id="RHEA:13433"/>
        <dbReference type="ChEBI" id="CHEBI:15377"/>
        <dbReference type="ChEBI" id="CHEBI:15378"/>
        <dbReference type="ChEBI" id="CHEBI:15698"/>
        <dbReference type="ChEBI" id="CHEBI:16450"/>
        <dbReference type="ChEBI" id="CHEBI:28938"/>
        <dbReference type="EC" id="3.5.4.5"/>
    </reaction>
</comment>
<dbReference type="SUPFAM" id="SSF53927">
    <property type="entry name" value="Cytidine deaminase-like"/>
    <property type="match status" value="1"/>
</dbReference>
<dbReference type="InterPro" id="IPR016193">
    <property type="entry name" value="Cytidine_deaminase-like"/>
</dbReference>
<dbReference type="PANTHER" id="PTHR11644">
    <property type="entry name" value="CYTIDINE DEAMINASE"/>
    <property type="match status" value="1"/>
</dbReference>
<dbReference type="Pfam" id="PF00383">
    <property type="entry name" value="dCMP_cyt_deam_1"/>
    <property type="match status" value="1"/>
</dbReference>
<evidence type="ECO:0000256" key="3">
    <source>
        <dbReference type="ARBA" id="ARBA00006576"/>
    </source>
</evidence>
<dbReference type="Gene3D" id="3.40.140.10">
    <property type="entry name" value="Cytidine Deaminase, domain 2"/>
    <property type="match status" value="1"/>
</dbReference>
<dbReference type="FunFam" id="3.40.140.10:FF:000008">
    <property type="entry name" value="Cytidine deaminase"/>
    <property type="match status" value="1"/>
</dbReference>
<evidence type="ECO:0000256" key="9">
    <source>
        <dbReference type="ARBA" id="ARBA00032005"/>
    </source>
</evidence>
<comment type="cofactor">
    <cofactor evidence="1 13 14">
        <name>Zn(2+)</name>
        <dbReference type="ChEBI" id="CHEBI:29105"/>
    </cofactor>
</comment>
<dbReference type="GO" id="GO:0072527">
    <property type="term" value="P:pyrimidine-containing compound metabolic process"/>
    <property type="evidence" value="ECO:0007669"/>
    <property type="project" value="UniProtKB-ARBA"/>
</dbReference>
<feature type="binding site" evidence="13">
    <location>
        <position position="97"/>
    </location>
    <ligand>
        <name>Zn(2+)</name>
        <dbReference type="ChEBI" id="CHEBI:29105"/>
        <note>catalytic</note>
    </ligand>
</feature>
<dbReference type="AlphaFoldDB" id="A0A162MKP4"/>
<dbReference type="PANTHER" id="PTHR11644:SF2">
    <property type="entry name" value="CYTIDINE DEAMINASE"/>
    <property type="match status" value="1"/>
</dbReference>
<keyword evidence="7 14" id="KW-0378">Hydrolase</keyword>
<dbReference type="Proteomes" id="UP000075737">
    <property type="component" value="Unassembled WGS sequence"/>
</dbReference>
<evidence type="ECO:0000256" key="4">
    <source>
        <dbReference type="ARBA" id="ARBA00012783"/>
    </source>
</evidence>
<evidence type="ECO:0000256" key="11">
    <source>
        <dbReference type="ARBA" id="ARBA00049558"/>
    </source>
</evidence>
<evidence type="ECO:0000256" key="2">
    <source>
        <dbReference type="ARBA" id="ARBA00003949"/>
    </source>
</evidence>
<dbReference type="GO" id="GO:0055086">
    <property type="term" value="P:nucleobase-containing small molecule metabolic process"/>
    <property type="evidence" value="ECO:0007669"/>
    <property type="project" value="UniProtKB-ARBA"/>
</dbReference>
<proteinExistence type="inferred from homology"/>
<keyword evidence="17" id="KW-1185">Reference proteome</keyword>
<dbReference type="OrthoDB" id="9795347at2"/>
<evidence type="ECO:0000256" key="14">
    <source>
        <dbReference type="RuleBase" id="RU364006"/>
    </source>
</evidence>
<dbReference type="PROSITE" id="PS51747">
    <property type="entry name" value="CYT_DCMP_DEAMINASES_2"/>
    <property type="match status" value="1"/>
</dbReference>
<dbReference type="InterPro" id="IPR006262">
    <property type="entry name" value="Cyt_deam_tetra"/>
</dbReference>
<protein>
    <recommendedName>
        <fullName evidence="5 14">Cytidine deaminase</fullName>
        <ecNumber evidence="4 14">3.5.4.5</ecNumber>
    </recommendedName>
    <alternativeName>
        <fullName evidence="9 14">Cytidine aminohydrolase</fullName>
    </alternativeName>
</protein>